<keyword evidence="2" id="KW-1185">Reference proteome</keyword>
<evidence type="ECO:0000313" key="1">
    <source>
        <dbReference type="EMBL" id="KAL3392036.1"/>
    </source>
</evidence>
<proteinExistence type="predicted"/>
<evidence type="ECO:0000313" key="2">
    <source>
        <dbReference type="Proteomes" id="UP001627154"/>
    </source>
</evidence>
<dbReference type="AlphaFoldDB" id="A0ABD2WHG4"/>
<comment type="caution">
    <text evidence="1">The sequence shown here is derived from an EMBL/GenBank/DDBJ whole genome shotgun (WGS) entry which is preliminary data.</text>
</comment>
<accession>A0ABD2WHG4</accession>
<organism evidence="1 2">
    <name type="scientific">Trichogramma kaykai</name>
    <dbReference type="NCBI Taxonomy" id="54128"/>
    <lineage>
        <taxon>Eukaryota</taxon>
        <taxon>Metazoa</taxon>
        <taxon>Ecdysozoa</taxon>
        <taxon>Arthropoda</taxon>
        <taxon>Hexapoda</taxon>
        <taxon>Insecta</taxon>
        <taxon>Pterygota</taxon>
        <taxon>Neoptera</taxon>
        <taxon>Endopterygota</taxon>
        <taxon>Hymenoptera</taxon>
        <taxon>Apocrita</taxon>
        <taxon>Proctotrupomorpha</taxon>
        <taxon>Chalcidoidea</taxon>
        <taxon>Trichogrammatidae</taxon>
        <taxon>Trichogramma</taxon>
    </lineage>
</organism>
<sequence length="136" mass="15359">MSRGVQARVVRRIRLIGESPPTYTSRFVYRAYYTTSTPRGAQCGNKVKLAIHLTVHYTVSAEIRYFVKYDTRGARPANVVLLKNTYFVNIDIIRYGLVARISGFHPEGSGSIPGIGNFFYQIFIFNSSKIVISEIS</sequence>
<gene>
    <name evidence="1" type="ORF">TKK_013362</name>
</gene>
<dbReference type="EMBL" id="JBJJXI010000107">
    <property type="protein sequence ID" value="KAL3392036.1"/>
    <property type="molecule type" value="Genomic_DNA"/>
</dbReference>
<dbReference type="Proteomes" id="UP001627154">
    <property type="component" value="Unassembled WGS sequence"/>
</dbReference>
<reference evidence="1 2" key="1">
    <citation type="journal article" date="2024" name="bioRxiv">
        <title>A reference genome for Trichogramma kaykai: A tiny desert-dwelling parasitoid wasp with competing sex-ratio distorters.</title>
        <authorList>
            <person name="Culotta J."/>
            <person name="Lindsey A.R."/>
        </authorList>
    </citation>
    <scope>NUCLEOTIDE SEQUENCE [LARGE SCALE GENOMIC DNA]</scope>
    <source>
        <strain evidence="1 2">KSX58</strain>
    </source>
</reference>
<protein>
    <submittedName>
        <fullName evidence="1">Uncharacterized protein</fullName>
    </submittedName>
</protein>
<name>A0ABD2WHG4_9HYME</name>